<keyword evidence="3" id="KW-0175">Coiled coil</keyword>
<evidence type="ECO:0000256" key="3">
    <source>
        <dbReference type="SAM" id="Coils"/>
    </source>
</evidence>
<keyword evidence="7" id="KW-1185">Reference proteome</keyword>
<feature type="compositionally biased region" description="Basic and acidic residues" evidence="4">
    <location>
        <begin position="1153"/>
        <end position="1162"/>
    </location>
</feature>
<keyword evidence="2" id="KW-0804">Transcription</keyword>
<dbReference type="FunCoup" id="A0A7J7CND8">
    <property type="interactions" value="4755"/>
</dbReference>
<accession>A0A7J7CND8</accession>
<feature type="region of interest" description="Disordered" evidence="4">
    <location>
        <begin position="838"/>
        <end position="864"/>
    </location>
</feature>
<feature type="compositionally biased region" description="Polar residues" evidence="4">
    <location>
        <begin position="515"/>
        <end position="561"/>
    </location>
</feature>
<feature type="region of interest" description="Disordered" evidence="4">
    <location>
        <begin position="1144"/>
        <end position="1166"/>
    </location>
</feature>
<feature type="domain" description="Transcription factor TFIIB cyclin-like" evidence="5">
    <location>
        <begin position="1479"/>
        <end position="1552"/>
    </location>
</feature>
<dbReference type="InterPro" id="IPR013150">
    <property type="entry name" value="TFIIB_cyclin"/>
</dbReference>
<evidence type="ECO:0000313" key="7">
    <source>
        <dbReference type="Proteomes" id="UP000593562"/>
    </source>
</evidence>
<organism evidence="6 7">
    <name type="scientific">Tripterygium wilfordii</name>
    <name type="common">Thunder God vine</name>
    <dbReference type="NCBI Taxonomy" id="458696"/>
    <lineage>
        <taxon>Eukaryota</taxon>
        <taxon>Viridiplantae</taxon>
        <taxon>Streptophyta</taxon>
        <taxon>Embryophyta</taxon>
        <taxon>Tracheophyta</taxon>
        <taxon>Spermatophyta</taxon>
        <taxon>Magnoliopsida</taxon>
        <taxon>eudicotyledons</taxon>
        <taxon>Gunneridae</taxon>
        <taxon>Pentapetalae</taxon>
        <taxon>rosids</taxon>
        <taxon>fabids</taxon>
        <taxon>Celastrales</taxon>
        <taxon>Celastraceae</taxon>
        <taxon>Tripterygium</taxon>
    </lineage>
</organism>
<evidence type="ECO:0000313" key="6">
    <source>
        <dbReference type="EMBL" id="KAF5735593.1"/>
    </source>
</evidence>
<evidence type="ECO:0000259" key="5">
    <source>
        <dbReference type="Pfam" id="PF00382"/>
    </source>
</evidence>
<feature type="region of interest" description="Disordered" evidence="4">
    <location>
        <begin position="483"/>
        <end position="562"/>
    </location>
</feature>
<gene>
    <name evidence="6" type="ORF">HS088_TW15G01102</name>
</gene>
<feature type="coiled-coil region" evidence="3">
    <location>
        <begin position="1330"/>
        <end position="1368"/>
    </location>
</feature>
<dbReference type="InParanoid" id="A0A7J7CND8"/>
<dbReference type="SUPFAM" id="SSF53756">
    <property type="entry name" value="UDP-Glycosyltransferase/glycogen phosphorylase"/>
    <property type="match status" value="1"/>
</dbReference>
<feature type="region of interest" description="Disordered" evidence="4">
    <location>
        <begin position="679"/>
        <end position="713"/>
    </location>
</feature>
<feature type="compositionally biased region" description="Polar residues" evidence="4">
    <location>
        <begin position="682"/>
        <end position="697"/>
    </location>
</feature>
<evidence type="ECO:0000256" key="1">
    <source>
        <dbReference type="ARBA" id="ARBA00023015"/>
    </source>
</evidence>
<feature type="compositionally biased region" description="Polar residues" evidence="4">
    <location>
        <begin position="932"/>
        <end position="949"/>
    </location>
</feature>
<evidence type="ECO:0000256" key="4">
    <source>
        <dbReference type="SAM" id="MobiDB-lite"/>
    </source>
</evidence>
<comment type="caution">
    <text evidence="6">The sequence shown here is derived from an EMBL/GenBank/DDBJ whole genome shotgun (WGS) entry which is preliminary data.</text>
</comment>
<dbReference type="InterPro" id="IPR036915">
    <property type="entry name" value="Cyclin-like_sf"/>
</dbReference>
<reference evidence="6 7" key="1">
    <citation type="journal article" date="2020" name="Nat. Commun.">
        <title>Genome of Tripterygium wilfordii and identification of cytochrome P450 involved in triptolide biosynthesis.</title>
        <authorList>
            <person name="Tu L."/>
            <person name="Su P."/>
            <person name="Zhang Z."/>
            <person name="Gao L."/>
            <person name="Wang J."/>
            <person name="Hu T."/>
            <person name="Zhou J."/>
            <person name="Zhang Y."/>
            <person name="Zhao Y."/>
            <person name="Liu Y."/>
            <person name="Song Y."/>
            <person name="Tong Y."/>
            <person name="Lu Y."/>
            <person name="Yang J."/>
            <person name="Xu C."/>
            <person name="Jia M."/>
            <person name="Peters R.J."/>
            <person name="Huang L."/>
            <person name="Gao W."/>
        </authorList>
    </citation>
    <scope>NUCLEOTIDE SEQUENCE [LARGE SCALE GENOMIC DNA]</scope>
    <source>
        <strain evidence="7">cv. XIE 37</strain>
        <tissue evidence="6">Leaf</tissue>
    </source>
</reference>
<dbReference type="FunFam" id="3.40.50.2000:FF:000108">
    <property type="entry name" value="UDP-glycosyltransferase 83A1"/>
    <property type="match status" value="1"/>
</dbReference>
<feature type="region of interest" description="Disordered" evidence="4">
    <location>
        <begin position="932"/>
        <end position="955"/>
    </location>
</feature>
<proteinExistence type="predicted"/>
<protein>
    <recommendedName>
        <fullName evidence="5">Transcription factor TFIIB cyclin-like domain-containing protein</fullName>
    </recommendedName>
</protein>
<dbReference type="SUPFAM" id="SSF47954">
    <property type="entry name" value="Cyclin-like"/>
    <property type="match status" value="1"/>
</dbReference>
<dbReference type="EMBL" id="JAAARO010000015">
    <property type="protein sequence ID" value="KAF5735593.1"/>
    <property type="molecule type" value="Genomic_DNA"/>
</dbReference>
<name>A0A7J7CND8_TRIWF</name>
<dbReference type="Proteomes" id="UP000593562">
    <property type="component" value="Unassembled WGS sequence"/>
</dbReference>
<dbReference type="Pfam" id="PF00382">
    <property type="entry name" value="TFIIB"/>
    <property type="match status" value="1"/>
</dbReference>
<dbReference type="GO" id="GO:0017025">
    <property type="term" value="F:TBP-class protein binding"/>
    <property type="evidence" value="ECO:0007669"/>
    <property type="project" value="InterPro"/>
</dbReference>
<dbReference type="PANTHER" id="PTHR31267:SF2">
    <property type="entry name" value="EXPRESSED PROTEIN"/>
    <property type="match status" value="1"/>
</dbReference>
<dbReference type="PRINTS" id="PR00685">
    <property type="entry name" value="TIFACTORIIB"/>
</dbReference>
<dbReference type="Gene3D" id="3.40.50.2000">
    <property type="entry name" value="Glycogen Phosphorylase B"/>
    <property type="match status" value="1"/>
</dbReference>
<dbReference type="GO" id="GO:0070897">
    <property type="term" value="P:transcription preinitiation complex assembly"/>
    <property type="evidence" value="ECO:0007669"/>
    <property type="project" value="InterPro"/>
</dbReference>
<dbReference type="Gene3D" id="1.10.472.170">
    <property type="match status" value="1"/>
</dbReference>
<evidence type="ECO:0000256" key="2">
    <source>
        <dbReference type="ARBA" id="ARBA00023163"/>
    </source>
</evidence>
<feature type="region of interest" description="Disordered" evidence="4">
    <location>
        <begin position="788"/>
        <end position="819"/>
    </location>
</feature>
<dbReference type="PANTHER" id="PTHR31267">
    <property type="entry name" value="DENTIN SIALOPHOSPHOPROTEIN-LIKE PROTEIN"/>
    <property type="match status" value="1"/>
</dbReference>
<keyword evidence="1" id="KW-0805">Transcription regulation</keyword>
<feature type="region of interest" description="Disordered" evidence="4">
    <location>
        <begin position="1080"/>
        <end position="1101"/>
    </location>
</feature>
<dbReference type="InterPro" id="IPR000812">
    <property type="entry name" value="TFIIB"/>
</dbReference>
<sequence>MQQSAYNDMQLLQQHVMFKQLQELQQQRQLQQLGDTRQQNSLNQLSAFSKQTAGGQFPPLINGTPVHDTSQVFKNWVQRGASHAGQGIPNRVMLSQEQGQALHSMGGVPQLHDISLFGTPIANGRGNLGQYSHLQELSNDSVNLMADANGQLQKPTMQSSSFNNPFLGDRHAVSGEQVGMSQGAFISKQGSQGRNIYGQVPVHGLNTGSFSGNPQEGSTSQTSASLKEFVGKQDQVGWPSMQQTTKQLGPSQGFVPLDPMEEKILYNMDDNIWDSSFGRRPNMDNGFSGNSLEHTVQSNTFPSIQSGSWSALMQSAVAESSSSDTGLQEEWSGLTFQNTEQSHDNPLPNFMDSEKQQTGWVDSNLQNASFNSKPFSMFNDGNINSSFPGFQQAAVQFSVEGREGVRQDGSHEATEYCNPQQKSSIEENQRIQSFMHLDNSLAGQMYLHSETGAQKQRIESQNSVGQPCGNAAMNQRTFPDGFLWKGDGNRGASSFSRSIGDSEKVQSGADRSPPNIENSQIPNFSAATNSSSFKAHLPTNQYVPDSNQTDYKEQPTVSVDNKGNERVGKIHKVGNSPPVTHNYYGGANATYEKQQKCYQNENSNNFYTLKELIGRGQVHFGHFKSLSDVSSSNSAKGCLPDLQRGSKAQEVATSRGDHVSNFHSQNMLELLHKVDQSRDDSSLSNFGSSDCIPSSQGPRADMPNASSSQLYTQSSSSQGFGLRLASPSQQSLNSNLVLSPQSSWKAAGNLNSELVSTEFGVKSPTWLSPQSAVQSLPTSHKLHQEAHYDNQFGSPGHTANSSILNMQGGSNASVTPSPPYFKNQLQMHFMSNIPAASQSSQGVLPSSANRYPQFNHAPSQDSSQQMFLNPLSQQIPVLGNVLVSQPSIVSGMSQQGEISAGPDSLWKNVLPQQQPLDVKSVEVSSNVPSSLDLSNNGILSTSAPQGSTDRNSEKCENYGVSSVKTQGFACEDEQAAKERSLQQTSIEIPDASQINGLSPGQEHVEKLRSGAAGLASGSLVGYSRLHEPDRIGNNDNPADPVPSGDSKMLNFLTGARESLTVKALQQPAVRDIYSPQTAGFSQNVSQDQSGSSNAVSNTTDRGQIDLRMAPSWFKQYGALRNGQMGPIYEDRVGKTAVGQLSLGKSSQNLHSHPSMERLDGADATHGGRVWPRTAATLVSEKHLSALNVLPPDAASQSVAIMRQKKRKIATIEPLPWHKEVIEGFRGLQTICMAEQEWAQATNRLIEKLQYEVEIIEDVQQSLRSKRRLIMTTQLMHQLFRPAPATLILADVTSHYESVSYFVSKLAVGDACSLANCARNSLLVPADDDNMEKLKDTKKRSDQQFSEIVEELIGRANKLENEFQRLDKSASIVDLRLECQDLEKFAVINRFAKFHSHSRAQVDTSGASFPSGCEWRIFTDDNNDNDPKRVGAAIDPLLSNSNLSTFISTSNRGGATAVSDSVLNSSLARFQNHKLSANNDNLIKGFEAIQAMADGLSIQKNIVIRAKEIYKKIDDERQCRGRNQSAVFGACLFIACREVKLPRTLKEISVVANGSTKKEINRAKYYHDQVKNSLKGDVGDLINLASVSDGMEPGESRNQPGKASGAILKAMPGKIEELIEQINGSEREKITCILADQSIGWALEIAEKKGIRRAAFCPAAAALLVLGFSIPKLINDGIIDDDGTPKKEETIKLSPTMPAMNTKHFVWACLGNTNAQKNIFQLMVRNNHSMKLTDWLICNSTYDLEPAAFTLAPHILPIGPLHAASNQLGDSAGNFWPEDSACLTWLDQQPPQSVIMSYTLLLEVSLFLIQLK</sequence>
<feature type="compositionally biased region" description="Polar residues" evidence="4">
    <location>
        <begin position="791"/>
        <end position="815"/>
    </location>
</feature>